<name>A0A842HL86_9BACT</name>
<protein>
    <recommendedName>
        <fullName evidence="3">Replication protein</fullName>
    </recommendedName>
</protein>
<comment type="caution">
    <text evidence="1">The sequence shown here is derived from an EMBL/GenBank/DDBJ whole genome shotgun (WGS) entry which is preliminary data.</text>
</comment>
<evidence type="ECO:0000313" key="1">
    <source>
        <dbReference type="EMBL" id="MBC2596286.1"/>
    </source>
</evidence>
<accession>A0A842HL86</accession>
<evidence type="ECO:0008006" key="3">
    <source>
        <dbReference type="Google" id="ProtNLM"/>
    </source>
</evidence>
<sequence>MNTQSLIKFIITLESLLKFPRDRLFFLTITLPAYETGFQALGKAINKLTTFFGKQNIEWVKVFETHLSGQIHIHCVLLLPWNTRKEVFNRSGIDGKAPQSVIEQHYSERLLQLSRTLGKRMEAYGFGRWNMSPVCDMQALISYLTKEAGTSLGHHVRRWSCSKGLRVCKGPIALCSPRARARRQATHFAAYGLGCRTIEELRSLLGKHWSFILMNLINRFTDGILHKQTRAIVNHIRWRIDDNYYRHGAHSPLECNT</sequence>
<gene>
    <name evidence="1" type="ORF">H5P28_18620</name>
</gene>
<proteinExistence type="predicted"/>
<keyword evidence="2" id="KW-1185">Reference proteome</keyword>
<dbReference type="AlphaFoldDB" id="A0A842HL86"/>
<dbReference type="Proteomes" id="UP000546464">
    <property type="component" value="Unassembled WGS sequence"/>
</dbReference>
<dbReference type="RefSeq" id="WP_185677204.1">
    <property type="nucleotide sequence ID" value="NZ_JACHVB010000064.1"/>
</dbReference>
<dbReference type="EMBL" id="JACHVB010000064">
    <property type="protein sequence ID" value="MBC2596286.1"/>
    <property type="molecule type" value="Genomic_DNA"/>
</dbReference>
<organism evidence="1 2">
    <name type="scientific">Ruficoccus amylovorans</name>
    <dbReference type="NCBI Taxonomy" id="1804625"/>
    <lineage>
        <taxon>Bacteria</taxon>
        <taxon>Pseudomonadati</taxon>
        <taxon>Verrucomicrobiota</taxon>
        <taxon>Opitutia</taxon>
        <taxon>Puniceicoccales</taxon>
        <taxon>Cerasicoccaceae</taxon>
        <taxon>Ruficoccus</taxon>
    </lineage>
</organism>
<evidence type="ECO:0000313" key="2">
    <source>
        <dbReference type="Proteomes" id="UP000546464"/>
    </source>
</evidence>
<reference evidence="1 2" key="1">
    <citation type="submission" date="2020-07" db="EMBL/GenBank/DDBJ databases">
        <authorList>
            <person name="Feng X."/>
        </authorList>
    </citation>
    <scope>NUCLEOTIDE SEQUENCE [LARGE SCALE GENOMIC DNA]</scope>
    <source>
        <strain evidence="1 2">JCM31066</strain>
    </source>
</reference>